<evidence type="ECO:0000256" key="1">
    <source>
        <dbReference type="SAM" id="Phobius"/>
    </source>
</evidence>
<keyword evidence="1" id="KW-0472">Membrane</keyword>
<sequence>MTFKKIISVSHLWLGMASGIIIVFLGITGCILSFQREIETLQTFRYVEPQEQSFLSPSVLKETATRLLPGKTLHSVLYGSKKEAAQMIFYHDLDYYYTIFMNPYTGKVLKVKNMDKDFFRIIVMGHYYLWLPPNIGQPIVTWATFIFLILLITGVVLWWPRNKAATKQRFKIRWNVRWRRRNYDLHNVLGFYITWVAIILALSAMIMGFQWFAKSVYWVSSGGKTLPAYYEPVSKTVASNKSAISAEDKVYEIMKAHYTNAETIEVHYAANDSSAIAAGANPDASTYWKTDYRYFDQNSLEEIPVTSLYGRYKNTSVADKLARMNYDIHVGAVLGLTGKILAFFASLITASLPITGFYIWWGKKHNKKKTRNYKIKTRELQEVF</sequence>
<dbReference type="Proteomes" id="UP000267223">
    <property type="component" value="Unassembled WGS sequence"/>
</dbReference>
<evidence type="ECO:0000313" key="3">
    <source>
        <dbReference type="Proteomes" id="UP000267223"/>
    </source>
</evidence>
<keyword evidence="1" id="KW-1133">Transmembrane helix</keyword>
<keyword evidence="3" id="KW-1185">Reference proteome</keyword>
<dbReference type="InterPro" id="IPR005625">
    <property type="entry name" value="PepSY-ass_TM"/>
</dbReference>
<dbReference type="EMBL" id="RJJR01000019">
    <property type="protein sequence ID" value="RNI33503.1"/>
    <property type="molecule type" value="Genomic_DNA"/>
</dbReference>
<reference evidence="2 3" key="1">
    <citation type="submission" date="2018-11" db="EMBL/GenBank/DDBJ databases">
        <title>Draft genome sequence of Ferruginibacter sp. BO-59.</title>
        <authorList>
            <person name="Im W.T."/>
        </authorList>
    </citation>
    <scope>NUCLEOTIDE SEQUENCE [LARGE SCALE GENOMIC DNA]</scope>
    <source>
        <strain evidence="2 3">BO-59</strain>
    </source>
</reference>
<gene>
    <name evidence="2" type="ORF">EFY79_18845</name>
</gene>
<dbReference type="PANTHER" id="PTHR34219">
    <property type="entry name" value="IRON-REGULATED INNER MEMBRANE PROTEIN-RELATED"/>
    <property type="match status" value="1"/>
</dbReference>
<feature type="transmembrane region" description="Helical" evidence="1">
    <location>
        <begin position="340"/>
        <end position="361"/>
    </location>
</feature>
<feature type="transmembrane region" description="Helical" evidence="1">
    <location>
        <begin position="12"/>
        <end position="34"/>
    </location>
</feature>
<proteinExistence type="predicted"/>
<dbReference type="OrthoDB" id="111691at2"/>
<organism evidence="2 3">
    <name type="scientific">Hanamia caeni</name>
    <dbReference type="NCBI Taxonomy" id="2294116"/>
    <lineage>
        <taxon>Bacteria</taxon>
        <taxon>Pseudomonadati</taxon>
        <taxon>Bacteroidota</taxon>
        <taxon>Chitinophagia</taxon>
        <taxon>Chitinophagales</taxon>
        <taxon>Chitinophagaceae</taxon>
        <taxon>Hanamia</taxon>
    </lineage>
</organism>
<feature type="transmembrane region" description="Helical" evidence="1">
    <location>
        <begin position="189"/>
        <end position="213"/>
    </location>
</feature>
<dbReference type="RefSeq" id="WP_123122305.1">
    <property type="nucleotide sequence ID" value="NZ_RJJR01000019.1"/>
</dbReference>
<name>A0A3M9N8G6_9BACT</name>
<feature type="transmembrane region" description="Helical" evidence="1">
    <location>
        <begin position="139"/>
        <end position="159"/>
    </location>
</feature>
<dbReference type="Pfam" id="PF03929">
    <property type="entry name" value="PepSY_TM"/>
    <property type="match status" value="1"/>
</dbReference>
<comment type="caution">
    <text evidence="2">The sequence shown here is derived from an EMBL/GenBank/DDBJ whole genome shotgun (WGS) entry which is preliminary data.</text>
</comment>
<dbReference type="PROSITE" id="PS51257">
    <property type="entry name" value="PROKAR_LIPOPROTEIN"/>
    <property type="match status" value="1"/>
</dbReference>
<dbReference type="PANTHER" id="PTHR34219:SF3">
    <property type="entry name" value="BLL7967 PROTEIN"/>
    <property type="match status" value="1"/>
</dbReference>
<protein>
    <submittedName>
        <fullName evidence="2">PepSY domain-containing protein</fullName>
    </submittedName>
</protein>
<keyword evidence="1" id="KW-0812">Transmembrane</keyword>
<accession>A0A3M9N8G6</accession>
<evidence type="ECO:0000313" key="2">
    <source>
        <dbReference type="EMBL" id="RNI33503.1"/>
    </source>
</evidence>
<dbReference type="AlphaFoldDB" id="A0A3M9N8G6"/>